<accession>A0ABZ1TC22</accession>
<evidence type="ECO:0000256" key="4">
    <source>
        <dbReference type="ARBA" id="ARBA00023163"/>
    </source>
</evidence>
<evidence type="ECO:0000313" key="7">
    <source>
        <dbReference type="EMBL" id="WUQ13428.1"/>
    </source>
</evidence>
<dbReference type="SUPFAM" id="SSF48498">
    <property type="entry name" value="Tetracyclin repressor-like, C-terminal domain"/>
    <property type="match status" value="1"/>
</dbReference>
<gene>
    <name evidence="7" type="ORF">OG517_19390</name>
</gene>
<evidence type="ECO:0000256" key="1">
    <source>
        <dbReference type="ARBA" id="ARBA00022491"/>
    </source>
</evidence>
<evidence type="ECO:0000313" key="8">
    <source>
        <dbReference type="Proteomes" id="UP001432039"/>
    </source>
</evidence>
<feature type="DNA-binding region" description="H-T-H motif" evidence="5">
    <location>
        <begin position="31"/>
        <end position="50"/>
    </location>
</feature>
<dbReference type="Gene3D" id="1.10.357.10">
    <property type="entry name" value="Tetracycline Repressor, domain 2"/>
    <property type="match status" value="1"/>
</dbReference>
<keyword evidence="2" id="KW-0805">Transcription regulation</keyword>
<sequence>MPKRVDHEERRAQIAEALIRVAGRRGLHAVGMRDVAAEAGVSLRLVQYYFETKGRLLFYCLRHLTDGFTARAGVRPAASGPHQGPRAMAQALLLASLPTDEESRTFHLLYSSYAILSVTDETLAAQPFVDDPDAAENTVTALVERAQAEGSADPGVDARIEAISLLAMAAAMGTGILVGQRSAESAVAVLRHHLDRIFTTADTSARGTDPT</sequence>
<evidence type="ECO:0000259" key="6">
    <source>
        <dbReference type="PROSITE" id="PS50977"/>
    </source>
</evidence>
<evidence type="ECO:0000256" key="2">
    <source>
        <dbReference type="ARBA" id="ARBA00023015"/>
    </source>
</evidence>
<dbReference type="PROSITE" id="PS50977">
    <property type="entry name" value="HTH_TETR_2"/>
    <property type="match status" value="1"/>
</dbReference>
<dbReference type="Pfam" id="PF13977">
    <property type="entry name" value="TetR_C_6"/>
    <property type="match status" value="1"/>
</dbReference>
<dbReference type="RefSeq" id="WP_328962400.1">
    <property type="nucleotide sequence ID" value="NZ_CP108090.1"/>
</dbReference>
<dbReference type="SUPFAM" id="SSF46689">
    <property type="entry name" value="Homeodomain-like"/>
    <property type="match status" value="1"/>
</dbReference>
<name>A0ABZ1TC22_STRVG</name>
<dbReference type="Pfam" id="PF00440">
    <property type="entry name" value="TetR_N"/>
    <property type="match status" value="1"/>
</dbReference>
<dbReference type="PANTHER" id="PTHR30055">
    <property type="entry name" value="HTH-TYPE TRANSCRIPTIONAL REGULATOR RUTR"/>
    <property type="match status" value="1"/>
</dbReference>
<keyword evidence="8" id="KW-1185">Reference proteome</keyword>
<feature type="domain" description="HTH tetR-type" evidence="6">
    <location>
        <begin position="8"/>
        <end position="68"/>
    </location>
</feature>
<dbReference type="InterPro" id="IPR050109">
    <property type="entry name" value="HTH-type_TetR-like_transc_reg"/>
</dbReference>
<reference evidence="7" key="1">
    <citation type="submission" date="2022-10" db="EMBL/GenBank/DDBJ databases">
        <title>The complete genomes of actinobacterial strains from the NBC collection.</title>
        <authorList>
            <person name="Joergensen T.S."/>
            <person name="Alvarez Arevalo M."/>
            <person name="Sterndorff E.B."/>
            <person name="Faurdal D."/>
            <person name="Vuksanovic O."/>
            <person name="Mourched A.-S."/>
            <person name="Charusanti P."/>
            <person name="Shaw S."/>
            <person name="Blin K."/>
            <person name="Weber T."/>
        </authorList>
    </citation>
    <scope>NUCLEOTIDE SEQUENCE</scope>
    <source>
        <strain evidence="7">NBC_00248</strain>
    </source>
</reference>
<dbReference type="InterPro" id="IPR036271">
    <property type="entry name" value="Tet_transcr_reg_TetR-rel_C_sf"/>
</dbReference>
<organism evidence="7 8">
    <name type="scientific">Streptomyces virginiae</name>
    <name type="common">Streptomyces cinnamonensis</name>
    <dbReference type="NCBI Taxonomy" id="1961"/>
    <lineage>
        <taxon>Bacteria</taxon>
        <taxon>Bacillati</taxon>
        <taxon>Actinomycetota</taxon>
        <taxon>Actinomycetes</taxon>
        <taxon>Kitasatosporales</taxon>
        <taxon>Streptomycetaceae</taxon>
        <taxon>Streptomyces</taxon>
    </lineage>
</organism>
<keyword evidence="3 5" id="KW-0238">DNA-binding</keyword>
<dbReference type="Proteomes" id="UP001432039">
    <property type="component" value="Chromosome"/>
</dbReference>
<dbReference type="PANTHER" id="PTHR30055:SF234">
    <property type="entry name" value="HTH-TYPE TRANSCRIPTIONAL REGULATOR BETI"/>
    <property type="match status" value="1"/>
</dbReference>
<dbReference type="InterPro" id="IPR009057">
    <property type="entry name" value="Homeodomain-like_sf"/>
</dbReference>
<evidence type="ECO:0000256" key="5">
    <source>
        <dbReference type="PROSITE-ProRule" id="PRU00335"/>
    </source>
</evidence>
<keyword evidence="4" id="KW-0804">Transcription</keyword>
<proteinExistence type="predicted"/>
<dbReference type="InterPro" id="IPR001647">
    <property type="entry name" value="HTH_TetR"/>
</dbReference>
<protein>
    <submittedName>
        <fullName evidence="7">TetR/AcrR family transcriptional regulator</fullName>
    </submittedName>
</protein>
<dbReference type="EMBL" id="CP108090">
    <property type="protein sequence ID" value="WUQ13428.1"/>
    <property type="molecule type" value="Genomic_DNA"/>
</dbReference>
<dbReference type="InterPro" id="IPR039538">
    <property type="entry name" value="BetI_C"/>
</dbReference>
<evidence type="ECO:0000256" key="3">
    <source>
        <dbReference type="ARBA" id="ARBA00023125"/>
    </source>
</evidence>
<keyword evidence="1" id="KW-0678">Repressor</keyword>